<protein>
    <recommendedName>
        <fullName evidence="2">3-hydroxyisobutyryl-CoA hydrolase</fullName>
        <ecNumber evidence="2">3.1.2.4</ecNumber>
    </recommendedName>
</protein>
<dbReference type="GO" id="GO:0006574">
    <property type="term" value="P:L-valine catabolic process"/>
    <property type="evidence" value="ECO:0007669"/>
    <property type="project" value="TreeGrafter"/>
</dbReference>
<keyword evidence="3" id="KW-0378">Hydrolase</keyword>
<organism evidence="5 6">
    <name type="scientific">Oligella urethralis DNF00040</name>
    <dbReference type="NCBI Taxonomy" id="1401065"/>
    <lineage>
        <taxon>Bacteria</taxon>
        <taxon>Pseudomonadati</taxon>
        <taxon>Pseudomonadota</taxon>
        <taxon>Betaproteobacteria</taxon>
        <taxon>Burkholderiales</taxon>
        <taxon>Alcaligenaceae</taxon>
        <taxon>Oligella</taxon>
    </lineage>
</organism>
<gene>
    <name evidence="5" type="ORF">HMPREF2130_08020</name>
</gene>
<dbReference type="PANTHER" id="PTHR43176:SF3">
    <property type="entry name" value="3-HYDROXYISOBUTYRYL-COA HYDROLASE, MITOCHONDRIAL"/>
    <property type="match status" value="1"/>
</dbReference>
<dbReference type="InterPro" id="IPR029045">
    <property type="entry name" value="ClpP/crotonase-like_dom_sf"/>
</dbReference>
<proteinExistence type="predicted"/>
<evidence type="ECO:0000313" key="5">
    <source>
        <dbReference type="EMBL" id="KGF29996.1"/>
    </source>
</evidence>
<comment type="catalytic activity">
    <reaction evidence="1">
        <text>3-hydroxy-2-methylpropanoyl-CoA + H2O = 3-hydroxy-2-methylpropanoate + CoA + H(+)</text>
        <dbReference type="Rhea" id="RHEA:20888"/>
        <dbReference type="ChEBI" id="CHEBI:11805"/>
        <dbReference type="ChEBI" id="CHEBI:15377"/>
        <dbReference type="ChEBI" id="CHEBI:15378"/>
        <dbReference type="ChEBI" id="CHEBI:57287"/>
        <dbReference type="ChEBI" id="CHEBI:57340"/>
        <dbReference type="EC" id="3.1.2.4"/>
    </reaction>
</comment>
<dbReference type="EMBL" id="JRNI01000031">
    <property type="protein sequence ID" value="KGF29996.1"/>
    <property type="molecule type" value="Genomic_DNA"/>
</dbReference>
<evidence type="ECO:0000313" key="6">
    <source>
        <dbReference type="Proteomes" id="UP000029629"/>
    </source>
</evidence>
<dbReference type="PANTHER" id="PTHR43176">
    <property type="entry name" value="3-HYDROXYISOBUTYRYL-COA HYDROLASE-RELATED"/>
    <property type="match status" value="1"/>
</dbReference>
<dbReference type="AlphaFoldDB" id="A0A095Z6M5"/>
<reference evidence="5 6" key="1">
    <citation type="submission" date="2014-07" db="EMBL/GenBank/DDBJ databases">
        <authorList>
            <person name="McCorrison J."/>
            <person name="Sanka R."/>
            <person name="Torralba M."/>
            <person name="Gillis M."/>
            <person name="Haft D.H."/>
            <person name="Methe B."/>
            <person name="Sutton G."/>
            <person name="Nelson K.E."/>
        </authorList>
    </citation>
    <scope>NUCLEOTIDE SEQUENCE [LARGE SCALE GENOMIC DNA]</scope>
    <source>
        <strain evidence="5 6">DNF00040</strain>
    </source>
</reference>
<dbReference type="OrthoDB" id="9790967at2"/>
<dbReference type="SUPFAM" id="SSF52096">
    <property type="entry name" value="ClpP/crotonase"/>
    <property type="match status" value="1"/>
</dbReference>
<dbReference type="eggNOG" id="COG1024">
    <property type="taxonomic scope" value="Bacteria"/>
</dbReference>
<evidence type="ECO:0000256" key="2">
    <source>
        <dbReference type="ARBA" id="ARBA00011915"/>
    </source>
</evidence>
<dbReference type="RefSeq" id="WP_036559835.1">
    <property type="nucleotide sequence ID" value="NZ_JRNI01000031.1"/>
</dbReference>
<dbReference type="InterPro" id="IPR045004">
    <property type="entry name" value="ECH_dom"/>
</dbReference>
<dbReference type="GO" id="GO:0003860">
    <property type="term" value="F:3-hydroxyisobutyryl-CoA hydrolase activity"/>
    <property type="evidence" value="ECO:0007669"/>
    <property type="project" value="UniProtKB-EC"/>
</dbReference>
<dbReference type="EC" id="3.1.2.4" evidence="2"/>
<evidence type="ECO:0000256" key="1">
    <source>
        <dbReference type="ARBA" id="ARBA00001709"/>
    </source>
</evidence>
<comment type="caution">
    <text evidence="5">The sequence shown here is derived from an EMBL/GenBank/DDBJ whole genome shotgun (WGS) entry which is preliminary data.</text>
</comment>
<name>A0A095Z6M5_9BURK</name>
<dbReference type="InterPro" id="IPR032259">
    <property type="entry name" value="HIBYL-CoA-H"/>
</dbReference>
<sequence>MSDVVLFSTIESGDKLIAVATLNRPQVLNSLDLQMAEMLYTQLKQWEQDEQVVAVILAAAGEKAFCAGGDITSVYQGMLENQSGEPLANQYAVDFFSTEYRLDYYLHCYPKPVIVWGRGIVMGGGIGLLSGGSHRIVSDDARLAMPEVTIGLFPDVGGSWLLPRLSGHSGRFLAATGAIVNNDDALFSGLADYAMTSDAWDTFVKALAAQVWPSYPCKRRTRIERDDLIHDVLSQFAYTTPRVEGPLQQHAALIDEICDVRDYKRVYEGIAKLVEHDNEWLSRAATTMLRGSAFAVALGLTLQDYSKHMSLKEVFELEYIVALHCSADGMFQEGVRALLIDKDRKPQWRYQAIDEVDINKVYEYFEVPWSAGAAEAFKLD</sequence>
<dbReference type="GO" id="GO:0005829">
    <property type="term" value="C:cytosol"/>
    <property type="evidence" value="ECO:0007669"/>
    <property type="project" value="TreeGrafter"/>
</dbReference>
<evidence type="ECO:0000259" key="4">
    <source>
        <dbReference type="Pfam" id="PF16113"/>
    </source>
</evidence>
<accession>A0A095Z6M5</accession>
<dbReference type="Gene3D" id="3.90.226.10">
    <property type="entry name" value="2-enoyl-CoA Hydratase, Chain A, domain 1"/>
    <property type="match status" value="1"/>
</dbReference>
<dbReference type="Proteomes" id="UP000029629">
    <property type="component" value="Unassembled WGS sequence"/>
</dbReference>
<dbReference type="CDD" id="cd06558">
    <property type="entry name" value="crotonase-like"/>
    <property type="match status" value="1"/>
</dbReference>
<dbReference type="NCBIfam" id="NF004127">
    <property type="entry name" value="PRK05617.1"/>
    <property type="match status" value="1"/>
</dbReference>
<keyword evidence="6" id="KW-1185">Reference proteome</keyword>
<dbReference type="Pfam" id="PF16113">
    <property type="entry name" value="ECH_2"/>
    <property type="match status" value="1"/>
</dbReference>
<evidence type="ECO:0000256" key="3">
    <source>
        <dbReference type="ARBA" id="ARBA00022801"/>
    </source>
</evidence>
<feature type="domain" description="Enoyl-CoA hydratase/isomerase" evidence="4">
    <location>
        <begin position="18"/>
        <end position="365"/>
    </location>
</feature>